<dbReference type="InterPro" id="IPR001245">
    <property type="entry name" value="Ser-Thr/Tyr_kinase_cat_dom"/>
</dbReference>
<reference evidence="2 3" key="1">
    <citation type="submission" date="2024-03" db="EMBL/GenBank/DDBJ databases">
        <authorList>
            <consortium name="ELIXIR-Norway"/>
            <consortium name="Elixir Norway"/>
        </authorList>
    </citation>
    <scope>NUCLEOTIDE SEQUENCE [LARGE SCALE GENOMIC DNA]</scope>
</reference>
<organism evidence="2 3">
    <name type="scientific">Sphagnum jensenii</name>
    <dbReference type="NCBI Taxonomy" id="128206"/>
    <lineage>
        <taxon>Eukaryota</taxon>
        <taxon>Viridiplantae</taxon>
        <taxon>Streptophyta</taxon>
        <taxon>Embryophyta</taxon>
        <taxon>Bryophyta</taxon>
        <taxon>Sphagnophytina</taxon>
        <taxon>Sphagnopsida</taxon>
        <taxon>Sphagnales</taxon>
        <taxon>Sphagnaceae</taxon>
        <taxon>Sphagnum</taxon>
    </lineage>
</organism>
<dbReference type="PROSITE" id="PS00108">
    <property type="entry name" value="PROTEIN_KINASE_ST"/>
    <property type="match status" value="1"/>
</dbReference>
<evidence type="ECO:0000313" key="2">
    <source>
        <dbReference type="EMBL" id="CAK9857176.1"/>
    </source>
</evidence>
<dbReference type="InterPro" id="IPR051681">
    <property type="entry name" value="Ser/Thr_Kinases-Pseudokinases"/>
</dbReference>
<dbReference type="PIRSF" id="PIRSF000654">
    <property type="entry name" value="Integrin-linked_kinase"/>
    <property type="match status" value="1"/>
</dbReference>
<dbReference type="InterPro" id="IPR008271">
    <property type="entry name" value="Ser/Thr_kinase_AS"/>
</dbReference>
<name>A0ABP1A4U7_9BRYO</name>
<protein>
    <recommendedName>
        <fullName evidence="1">Protein kinase domain-containing protein</fullName>
    </recommendedName>
</protein>
<evidence type="ECO:0000259" key="1">
    <source>
        <dbReference type="PROSITE" id="PS50011"/>
    </source>
</evidence>
<dbReference type="Pfam" id="PF07714">
    <property type="entry name" value="PK_Tyr_Ser-Thr"/>
    <property type="match status" value="1"/>
</dbReference>
<dbReference type="Proteomes" id="UP001497522">
    <property type="component" value="Chromosome 1"/>
</dbReference>
<sequence length="369" mass="41588">MSTSKHANTMVNKDREQEEHALFYEGVKQSKEAVPFNMRINPQDIKVGKQIAKGTYGVVHEASWLGCKLVVKIIKSNNIHVLQKEVAILSKLRHPHIVLLIGFCVVDDKSMIVMEQLDGDLRQLIKQQGKDPPFPQHVAIDIISQIAASMAYLHEKGIFHGDLKASNVLVTRHGVDVLVKITDFGESQCMQLTNKQCEMKMNGDDHPSSSNFGVYSTSSFSGIVETMGWRAPEVFPLQMGENIIEKKALKEEKLVFLKGENQTISNIIVEDGDVKIFSIEPTYTTKADVYSFAMTCYEVLTGNVPFDGFLRLAIHDKIMEGVRPKLPPHIDTRLSNLIQMCWHTNLQKRPTFLEICNQLQDIGKLICHC</sequence>
<dbReference type="PROSITE" id="PS50011">
    <property type="entry name" value="PROTEIN_KINASE_DOM"/>
    <property type="match status" value="1"/>
</dbReference>
<dbReference type="SMART" id="SM00220">
    <property type="entry name" value="S_TKc"/>
    <property type="match status" value="1"/>
</dbReference>
<dbReference type="Pfam" id="PF00069">
    <property type="entry name" value="Pkinase"/>
    <property type="match status" value="1"/>
</dbReference>
<feature type="domain" description="Protein kinase" evidence="1">
    <location>
        <begin position="45"/>
        <end position="369"/>
    </location>
</feature>
<gene>
    <name evidence="2" type="ORF">CSSPJE1EN2_LOCUS171</name>
</gene>
<dbReference type="PANTHER" id="PTHR44329:SF260">
    <property type="entry name" value="PROTEIN KINASE DOMAIN-CONTAINING PROTEIN"/>
    <property type="match status" value="1"/>
</dbReference>
<dbReference type="SUPFAM" id="SSF56112">
    <property type="entry name" value="Protein kinase-like (PK-like)"/>
    <property type="match status" value="1"/>
</dbReference>
<accession>A0ABP1A4U7</accession>
<dbReference type="InterPro" id="IPR000719">
    <property type="entry name" value="Prot_kinase_dom"/>
</dbReference>
<keyword evidence="3" id="KW-1185">Reference proteome</keyword>
<dbReference type="Gene3D" id="3.30.200.20">
    <property type="entry name" value="Phosphorylase Kinase, domain 1"/>
    <property type="match status" value="1"/>
</dbReference>
<dbReference type="PANTHER" id="PTHR44329">
    <property type="entry name" value="SERINE/THREONINE-PROTEIN KINASE TNNI3K-RELATED"/>
    <property type="match status" value="1"/>
</dbReference>
<evidence type="ECO:0000313" key="3">
    <source>
        <dbReference type="Proteomes" id="UP001497522"/>
    </source>
</evidence>
<dbReference type="Gene3D" id="1.10.510.10">
    <property type="entry name" value="Transferase(Phosphotransferase) domain 1"/>
    <property type="match status" value="1"/>
</dbReference>
<proteinExistence type="predicted"/>
<dbReference type="EMBL" id="OZ023702">
    <property type="protein sequence ID" value="CAK9857176.1"/>
    <property type="molecule type" value="Genomic_DNA"/>
</dbReference>
<dbReference type="InterPro" id="IPR011009">
    <property type="entry name" value="Kinase-like_dom_sf"/>
</dbReference>